<dbReference type="PANTHER" id="PTHR35908">
    <property type="entry name" value="HYPOTHETICAL FUSION PROTEIN"/>
    <property type="match status" value="1"/>
</dbReference>
<dbReference type="InterPro" id="IPR041581">
    <property type="entry name" value="Glyoxalase_6"/>
</dbReference>
<evidence type="ECO:0000313" key="2">
    <source>
        <dbReference type="EMBL" id="GAA1572383.1"/>
    </source>
</evidence>
<protein>
    <submittedName>
        <fullName evidence="2">VOC family protein</fullName>
    </submittedName>
</protein>
<reference evidence="2 3" key="1">
    <citation type="journal article" date="2019" name="Int. J. Syst. Evol. Microbiol.">
        <title>The Global Catalogue of Microorganisms (GCM) 10K type strain sequencing project: providing services to taxonomists for standard genome sequencing and annotation.</title>
        <authorList>
            <consortium name="The Broad Institute Genomics Platform"/>
            <consortium name="The Broad Institute Genome Sequencing Center for Infectious Disease"/>
            <person name="Wu L."/>
            <person name="Ma J."/>
        </authorList>
    </citation>
    <scope>NUCLEOTIDE SEQUENCE [LARGE SCALE GENOMIC DNA]</scope>
    <source>
        <strain evidence="2 3">JCM 15572</strain>
    </source>
</reference>
<evidence type="ECO:0000313" key="3">
    <source>
        <dbReference type="Proteomes" id="UP001501705"/>
    </source>
</evidence>
<name>A0ABN2DAV4_9ACTN</name>
<comment type="caution">
    <text evidence="2">The sequence shown here is derived from an EMBL/GenBank/DDBJ whole genome shotgun (WGS) entry which is preliminary data.</text>
</comment>
<dbReference type="PANTHER" id="PTHR35908:SF1">
    <property type="entry name" value="CONSERVED PROTEIN"/>
    <property type="match status" value="1"/>
</dbReference>
<dbReference type="Proteomes" id="UP001501705">
    <property type="component" value="Unassembled WGS sequence"/>
</dbReference>
<dbReference type="Gene3D" id="3.10.180.10">
    <property type="entry name" value="2,3-Dihydroxybiphenyl 1,2-Dioxygenase, domain 1"/>
    <property type="match status" value="1"/>
</dbReference>
<proteinExistence type="predicted"/>
<dbReference type="EMBL" id="BAAAPH010000008">
    <property type="protein sequence ID" value="GAA1572383.1"/>
    <property type="molecule type" value="Genomic_DNA"/>
</dbReference>
<organism evidence="2 3">
    <name type="scientific">Kribbella hippodromi</name>
    <dbReference type="NCBI Taxonomy" id="434347"/>
    <lineage>
        <taxon>Bacteria</taxon>
        <taxon>Bacillati</taxon>
        <taxon>Actinomycetota</taxon>
        <taxon>Actinomycetes</taxon>
        <taxon>Propionibacteriales</taxon>
        <taxon>Kribbellaceae</taxon>
        <taxon>Kribbella</taxon>
    </lineage>
</organism>
<dbReference type="Pfam" id="PF18029">
    <property type="entry name" value="Glyoxalase_6"/>
    <property type="match status" value="1"/>
</dbReference>
<gene>
    <name evidence="2" type="ORF">GCM10009804_30950</name>
</gene>
<dbReference type="SUPFAM" id="SSF54593">
    <property type="entry name" value="Glyoxalase/Bleomycin resistance protein/Dihydroxybiphenyl dioxygenase"/>
    <property type="match status" value="1"/>
</dbReference>
<sequence length="127" mass="13576">MATMWTIGADAADPPRLAEFWAAALGYILEPGYENDEHGASIVDPDDLGPAIGFLHVPEPKTAKNRLHLDLRVAGPGPRDALSAGRMRSKAAELVGLGAVQVREEFYGPELGHIVMLDPEGNEFCVG</sequence>
<keyword evidence="3" id="KW-1185">Reference proteome</keyword>
<evidence type="ECO:0000259" key="1">
    <source>
        <dbReference type="Pfam" id="PF18029"/>
    </source>
</evidence>
<dbReference type="InterPro" id="IPR029068">
    <property type="entry name" value="Glyas_Bleomycin-R_OHBP_Dase"/>
</dbReference>
<accession>A0ABN2DAV4</accession>
<dbReference type="RefSeq" id="WP_344234194.1">
    <property type="nucleotide sequence ID" value="NZ_BAAAPH010000008.1"/>
</dbReference>
<feature type="domain" description="Glyoxalase-like" evidence="1">
    <location>
        <begin position="8"/>
        <end position="126"/>
    </location>
</feature>